<feature type="transmembrane region" description="Helical" evidence="1">
    <location>
        <begin position="12"/>
        <end position="37"/>
    </location>
</feature>
<keyword evidence="3" id="KW-1185">Reference proteome</keyword>
<evidence type="ECO:0000256" key="1">
    <source>
        <dbReference type="SAM" id="Phobius"/>
    </source>
</evidence>
<name>A0ABT8AF32_9PROT</name>
<proteinExistence type="predicted"/>
<accession>A0ABT8AF32</accession>
<evidence type="ECO:0000313" key="2">
    <source>
        <dbReference type="EMBL" id="MDN3568389.1"/>
    </source>
</evidence>
<keyword evidence="1" id="KW-0812">Transmembrane</keyword>
<protein>
    <submittedName>
        <fullName evidence="2">Uncharacterized protein</fullName>
    </submittedName>
</protein>
<dbReference type="Proteomes" id="UP001529369">
    <property type="component" value="Unassembled WGS sequence"/>
</dbReference>
<keyword evidence="1" id="KW-1133">Transmembrane helix</keyword>
<evidence type="ECO:0000313" key="3">
    <source>
        <dbReference type="Proteomes" id="UP001529369"/>
    </source>
</evidence>
<dbReference type="EMBL" id="JAUFPN010000206">
    <property type="protein sequence ID" value="MDN3568389.1"/>
    <property type="molecule type" value="Genomic_DNA"/>
</dbReference>
<dbReference type="RefSeq" id="WP_290320502.1">
    <property type="nucleotide sequence ID" value="NZ_JAUFPN010000206.1"/>
</dbReference>
<reference evidence="3" key="1">
    <citation type="journal article" date="2019" name="Int. J. Syst. Evol. Microbiol.">
        <title>The Global Catalogue of Microorganisms (GCM) 10K type strain sequencing project: providing services to taxonomists for standard genome sequencing and annotation.</title>
        <authorList>
            <consortium name="The Broad Institute Genomics Platform"/>
            <consortium name="The Broad Institute Genome Sequencing Center for Infectious Disease"/>
            <person name="Wu L."/>
            <person name="Ma J."/>
        </authorList>
    </citation>
    <scope>NUCLEOTIDE SEQUENCE [LARGE SCALE GENOMIC DNA]</scope>
    <source>
        <strain evidence="3">CECT 7131</strain>
    </source>
</reference>
<sequence>MALPVARTAAMASLWPGVWLVALGLEFAVGGLATWLAGQHGPALLGTAANLLVAWRFAATLRPGAVPLITRYARHDPAGLPPRAERYTRRLTAAWAILLGLFALAHAAATAGLWPLPAVSLTEAVLCTAGFLAEHLLRSRLFPELGRATPWRTFGAIRAAGARHAG</sequence>
<gene>
    <name evidence="2" type="ORF">QWZ14_28755</name>
</gene>
<keyword evidence="1" id="KW-0472">Membrane</keyword>
<feature type="transmembrane region" description="Helical" evidence="1">
    <location>
        <begin position="93"/>
        <end position="114"/>
    </location>
</feature>
<comment type="caution">
    <text evidence="2">The sequence shown here is derived from an EMBL/GenBank/DDBJ whole genome shotgun (WGS) entry which is preliminary data.</text>
</comment>
<organism evidence="2 3">
    <name type="scientific">Paeniroseomonas aquatica</name>
    <dbReference type="NCBI Taxonomy" id="373043"/>
    <lineage>
        <taxon>Bacteria</taxon>
        <taxon>Pseudomonadati</taxon>
        <taxon>Pseudomonadota</taxon>
        <taxon>Alphaproteobacteria</taxon>
        <taxon>Acetobacterales</taxon>
        <taxon>Acetobacteraceae</taxon>
        <taxon>Paeniroseomonas</taxon>
    </lineage>
</organism>